<keyword evidence="3" id="KW-1185">Reference proteome</keyword>
<dbReference type="AlphaFoldDB" id="A0AA35VCC3"/>
<organism evidence="2 3">
    <name type="scientific">Lactuca saligna</name>
    <name type="common">Willowleaf lettuce</name>
    <dbReference type="NCBI Taxonomy" id="75948"/>
    <lineage>
        <taxon>Eukaryota</taxon>
        <taxon>Viridiplantae</taxon>
        <taxon>Streptophyta</taxon>
        <taxon>Embryophyta</taxon>
        <taxon>Tracheophyta</taxon>
        <taxon>Spermatophyta</taxon>
        <taxon>Magnoliopsida</taxon>
        <taxon>eudicotyledons</taxon>
        <taxon>Gunneridae</taxon>
        <taxon>Pentapetalae</taxon>
        <taxon>asterids</taxon>
        <taxon>campanulids</taxon>
        <taxon>Asterales</taxon>
        <taxon>Asteraceae</taxon>
        <taxon>Cichorioideae</taxon>
        <taxon>Cichorieae</taxon>
        <taxon>Lactucinae</taxon>
        <taxon>Lactuca</taxon>
    </lineage>
</organism>
<protein>
    <recommendedName>
        <fullName evidence="1">PB1-like domain-containing protein</fullName>
    </recommendedName>
</protein>
<dbReference type="EMBL" id="OX465077">
    <property type="protein sequence ID" value="CAI9269015.1"/>
    <property type="molecule type" value="Genomic_DNA"/>
</dbReference>
<sequence>MSRSKLLAEMTQSNLDDGMFAIVELNYQGVFTRNPLSYFRGVKSTFNDVNFSTMTYSECVTYLERFMYDEIKTLYYYEPKKSMTNGIRPILNNVDYIDEEQNEDADNDPCADGVENGDNLKDVEVENDEDAIPMNRTYHDPFFSKLCVRGVHDDEIDLLDDNDRMEIQDPI</sequence>
<dbReference type="Pfam" id="PF26130">
    <property type="entry name" value="PB1-like"/>
    <property type="match status" value="1"/>
</dbReference>
<accession>A0AA35VCC3</accession>
<gene>
    <name evidence="2" type="ORF">LSALG_LOCUS9409</name>
</gene>
<proteinExistence type="predicted"/>
<evidence type="ECO:0000313" key="3">
    <source>
        <dbReference type="Proteomes" id="UP001177003"/>
    </source>
</evidence>
<feature type="domain" description="PB1-like" evidence="1">
    <location>
        <begin position="23"/>
        <end position="98"/>
    </location>
</feature>
<reference evidence="2" key="1">
    <citation type="submission" date="2023-04" db="EMBL/GenBank/DDBJ databases">
        <authorList>
            <person name="Vijverberg K."/>
            <person name="Xiong W."/>
            <person name="Schranz E."/>
        </authorList>
    </citation>
    <scope>NUCLEOTIDE SEQUENCE</scope>
</reference>
<evidence type="ECO:0000313" key="2">
    <source>
        <dbReference type="EMBL" id="CAI9269015.1"/>
    </source>
</evidence>
<dbReference type="Proteomes" id="UP001177003">
    <property type="component" value="Chromosome 1"/>
</dbReference>
<name>A0AA35VCC3_LACSI</name>
<evidence type="ECO:0000259" key="1">
    <source>
        <dbReference type="Pfam" id="PF26130"/>
    </source>
</evidence>
<dbReference type="InterPro" id="IPR058594">
    <property type="entry name" value="PB1-like_dom_pln"/>
</dbReference>